<dbReference type="Proteomes" id="UP000748531">
    <property type="component" value="Unassembled WGS sequence"/>
</dbReference>
<dbReference type="EMBL" id="LUCH01006360">
    <property type="protein sequence ID" value="KAF5397373.1"/>
    <property type="molecule type" value="Genomic_DNA"/>
</dbReference>
<reference evidence="1" key="1">
    <citation type="submission" date="2019-05" db="EMBL/GenBank/DDBJ databases">
        <title>Annotation for the trematode Paragonimus heterotremus.</title>
        <authorList>
            <person name="Choi Y.-J."/>
        </authorList>
    </citation>
    <scope>NUCLEOTIDE SEQUENCE</scope>
    <source>
        <strain evidence="1">LC</strain>
    </source>
</reference>
<sequence length="133" mass="14836">MGHVCFGADLVDSPIDQQASAKLADVSQPGHVYLGEKLPQVRLLQDPEIVQLHGGGALRLIVTQQWRCQSTNIFCAEKFSVGDWLRLTFPANQDCNKTTKSIISFTRNEVWKPDNMLDDSTSDLFVNGKLCTR</sequence>
<organism evidence="1 2">
    <name type="scientific">Paragonimus heterotremus</name>
    <dbReference type="NCBI Taxonomy" id="100268"/>
    <lineage>
        <taxon>Eukaryota</taxon>
        <taxon>Metazoa</taxon>
        <taxon>Spiralia</taxon>
        <taxon>Lophotrochozoa</taxon>
        <taxon>Platyhelminthes</taxon>
        <taxon>Trematoda</taxon>
        <taxon>Digenea</taxon>
        <taxon>Plagiorchiida</taxon>
        <taxon>Troglotremata</taxon>
        <taxon>Troglotrematidae</taxon>
        <taxon>Paragonimus</taxon>
    </lineage>
</organism>
<gene>
    <name evidence="1" type="ORF">PHET_09612</name>
</gene>
<evidence type="ECO:0000313" key="1">
    <source>
        <dbReference type="EMBL" id="KAF5397373.1"/>
    </source>
</evidence>
<dbReference type="OrthoDB" id="6314255at2759"/>
<comment type="caution">
    <text evidence="1">The sequence shown here is derived from an EMBL/GenBank/DDBJ whole genome shotgun (WGS) entry which is preliminary data.</text>
</comment>
<proteinExistence type="predicted"/>
<name>A0A8J4WEQ1_9TREM</name>
<keyword evidence="2" id="KW-1185">Reference proteome</keyword>
<dbReference type="AlphaFoldDB" id="A0A8J4WEQ1"/>
<protein>
    <submittedName>
        <fullName evidence="1">Uncharacterized protein</fullName>
    </submittedName>
</protein>
<evidence type="ECO:0000313" key="2">
    <source>
        <dbReference type="Proteomes" id="UP000748531"/>
    </source>
</evidence>
<accession>A0A8J4WEQ1</accession>